<dbReference type="AlphaFoldDB" id="W4L5L2"/>
<organism evidence="1 2">
    <name type="scientific">Entotheonella factor</name>
    <dbReference type="NCBI Taxonomy" id="1429438"/>
    <lineage>
        <taxon>Bacteria</taxon>
        <taxon>Pseudomonadati</taxon>
        <taxon>Nitrospinota/Tectimicrobiota group</taxon>
        <taxon>Candidatus Tectimicrobiota</taxon>
        <taxon>Candidatus Entotheonellia</taxon>
        <taxon>Candidatus Entotheonellales</taxon>
        <taxon>Candidatus Entotheonellaceae</taxon>
        <taxon>Candidatus Entotheonella</taxon>
    </lineage>
</organism>
<dbReference type="HOGENOM" id="CLU_2895595_0_0_7"/>
<accession>W4L5L2</accession>
<protein>
    <submittedName>
        <fullName evidence="1">Uncharacterized protein</fullName>
    </submittedName>
</protein>
<reference evidence="1 2" key="1">
    <citation type="journal article" date="2014" name="Nature">
        <title>An environmental bacterial taxon with a large and distinct metabolic repertoire.</title>
        <authorList>
            <person name="Wilson M.C."/>
            <person name="Mori T."/>
            <person name="Ruckert C."/>
            <person name="Uria A.R."/>
            <person name="Helf M.J."/>
            <person name="Takada K."/>
            <person name="Gernert C."/>
            <person name="Steffens U.A."/>
            <person name="Heycke N."/>
            <person name="Schmitt S."/>
            <person name="Rinke C."/>
            <person name="Helfrich E.J."/>
            <person name="Brachmann A.O."/>
            <person name="Gurgui C."/>
            <person name="Wakimoto T."/>
            <person name="Kracht M."/>
            <person name="Crusemann M."/>
            <person name="Hentschel U."/>
            <person name="Abe I."/>
            <person name="Matsunaga S."/>
            <person name="Kalinowski J."/>
            <person name="Takeyama H."/>
            <person name="Piel J."/>
        </authorList>
    </citation>
    <scope>NUCLEOTIDE SEQUENCE [LARGE SCALE GENOMIC DNA]</scope>
    <source>
        <strain evidence="2">TSY1</strain>
    </source>
</reference>
<gene>
    <name evidence="1" type="ORF">ETSY1_39540</name>
</gene>
<proteinExistence type="predicted"/>
<evidence type="ECO:0000313" key="2">
    <source>
        <dbReference type="Proteomes" id="UP000019141"/>
    </source>
</evidence>
<dbReference type="EMBL" id="AZHW01001248">
    <property type="protein sequence ID" value="ETW93373.1"/>
    <property type="molecule type" value="Genomic_DNA"/>
</dbReference>
<sequence>MRVRYADAKGRTRTIQRAVRRVIPAKKSVRVRTGLGPIKDRDQLRRLRIDIYHARVVRAPGA</sequence>
<name>W4L5L2_ENTF1</name>
<dbReference type="Proteomes" id="UP000019141">
    <property type="component" value="Unassembled WGS sequence"/>
</dbReference>
<comment type="caution">
    <text evidence="1">The sequence shown here is derived from an EMBL/GenBank/DDBJ whole genome shotgun (WGS) entry which is preliminary data.</text>
</comment>
<keyword evidence="2" id="KW-1185">Reference proteome</keyword>
<evidence type="ECO:0000313" key="1">
    <source>
        <dbReference type="EMBL" id="ETW93373.1"/>
    </source>
</evidence>